<dbReference type="PANTHER" id="PTHR31685:SF3">
    <property type="entry name" value="INTEGRAL MEMBRANE PROTEIN (AFU_ORTHOLOGUE AFUA_6G12730)"/>
    <property type="match status" value="1"/>
</dbReference>
<reference evidence="5 6" key="1">
    <citation type="submission" date="2015-01" db="EMBL/GenBank/DDBJ databases">
        <title>The Genome Sequence of Exophiala mesophila CBS40295.</title>
        <authorList>
            <consortium name="The Broad Institute Genomics Platform"/>
            <person name="Cuomo C."/>
            <person name="de Hoog S."/>
            <person name="Gorbushina A."/>
            <person name="Stielow B."/>
            <person name="Teixiera M."/>
            <person name="Abouelleil A."/>
            <person name="Chapman S.B."/>
            <person name="Priest M."/>
            <person name="Young S.K."/>
            <person name="Wortman J."/>
            <person name="Nusbaum C."/>
            <person name="Birren B."/>
        </authorList>
    </citation>
    <scope>NUCLEOTIDE SEQUENCE [LARGE SCALE GENOMIC DNA]</scope>
    <source>
        <strain evidence="5 6">CBS 40295</strain>
    </source>
</reference>
<evidence type="ECO:0000259" key="3">
    <source>
        <dbReference type="Pfam" id="PF10348"/>
    </source>
</evidence>
<dbReference type="GeneID" id="27318259"/>
<proteinExistence type="predicted"/>
<feature type="transmembrane region" description="Helical" evidence="2">
    <location>
        <begin position="338"/>
        <end position="358"/>
    </location>
</feature>
<feature type="transmembrane region" description="Helical" evidence="2">
    <location>
        <begin position="451"/>
        <end position="469"/>
    </location>
</feature>
<protein>
    <recommendedName>
        <fullName evidence="7">Protein YTP1-like C-terminal domain-containing protein</fullName>
    </recommendedName>
</protein>
<evidence type="ECO:0000313" key="5">
    <source>
        <dbReference type="EMBL" id="KIV96566.1"/>
    </source>
</evidence>
<keyword evidence="2" id="KW-0812">Transmembrane</keyword>
<dbReference type="Pfam" id="PF10348">
    <property type="entry name" value="DUF2427"/>
    <property type="match status" value="1"/>
</dbReference>
<keyword evidence="6" id="KW-1185">Reference proteome</keyword>
<dbReference type="PANTHER" id="PTHR31685">
    <property type="entry name" value="INTEGRAL MEMBRANE PROTEIN (AFU_ORTHOLOGUE AFUA_6G12730)-RELATED"/>
    <property type="match status" value="1"/>
</dbReference>
<dbReference type="AlphaFoldDB" id="A0A0D1Y7A3"/>
<organism evidence="5 6">
    <name type="scientific">Exophiala mesophila</name>
    <name type="common">Black yeast-like fungus</name>
    <dbReference type="NCBI Taxonomy" id="212818"/>
    <lineage>
        <taxon>Eukaryota</taxon>
        <taxon>Fungi</taxon>
        <taxon>Dikarya</taxon>
        <taxon>Ascomycota</taxon>
        <taxon>Pezizomycotina</taxon>
        <taxon>Eurotiomycetes</taxon>
        <taxon>Chaetothyriomycetidae</taxon>
        <taxon>Chaetothyriales</taxon>
        <taxon>Herpotrichiellaceae</taxon>
        <taxon>Exophiala</taxon>
    </lineage>
</organism>
<dbReference type="InterPro" id="IPR018827">
    <property type="entry name" value="YTP1_C"/>
</dbReference>
<keyword evidence="2" id="KW-1133">Transmembrane helix</keyword>
<feature type="domain" description="Protein YTP1-like C-terminal" evidence="4">
    <location>
        <begin position="228"/>
        <end position="509"/>
    </location>
</feature>
<feature type="transmembrane region" description="Helical" evidence="2">
    <location>
        <begin position="304"/>
        <end position="326"/>
    </location>
</feature>
<evidence type="ECO:0000256" key="2">
    <source>
        <dbReference type="SAM" id="Phobius"/>
    </source>
</evidence>
<dbReference type="HOGENOM" id="CLU_012543_1_0_1"/>
<dbReference type="InterPro" id="IPR018825">
    <property type="entry name" value="DUF2427"/>
</dbReference>
<feature type="transmembrane region" description="Helical" evidence="2">
    <location>
        <begin position="379"/>
        <end position="401"/>
    </location>
</feature>
<feature type="transmembrane region" description="Helical" evidence="2">
    <location>
        <begin position="489"/>
        <end position="508"/>
    </location>
</feature>
<accession>A0A0D1Y7A3</accession>
<evidence type="ECO:0008006" key="7">
    <source>
        <dbReference type="Google" id="ProtNLM"/>
    </source>
</evidence>
<feature type="transmembrane region" description="Helical" evidence="2">
    <location>
        <begin position="50"/>
        <end position="69"/>
    </location>
</feature>
<feature type="transmembrane region" description="Helical" evidence="2">
    <location>
        <begin position="84"/>
        <end position="102"/>
    </location>
</feature>
<dbReference type="Proteomes" id="UP000054302">
    <property type="component" value="Unassembled WGS sequence"/>
</dbReference>
<dbReference type="STRING" id="212818.A0A0D1Y7A3"/>
<keyword evidence="2" id="KW-0472">Membrane</keyword>
<dbReference type="Pfam" id="PF10355">
    <property type="entry name" value="Ytp1"/>
    <property type="match status" value="1"/>
</dbReference>
<feature type="transmembrane region" description="Helical" evidence="2">
    <location>
        <begin position="260"/>
        <end position="283"/>
    </location>
</feature>
<feature type="transmembrane region" description="Helical" evidence="2">
    <location>
        <begin position="20"/>
        <end position="43"/>
    </location>
</feature>
<dbReference type="RefSeq" id="XP_016228140.1">
    <property type="nucleotide sequence ID" value="XM_016364491.1"/>
</dbReference>
<dbReference type="EMBL" id="KN847520">
    <property type="protein sequence ID" value="KIV96566.1"/>
    <property type="molecule type" value="Genomic_DNA"/>
</dbReference>
<evidence type="ECO:0000256" key="1">
    <source>
        <dbReference type="SAM" id="MobiDB-lite"/>
    </source>
</evidence>
<feature type="transmembrane region" description="Helical" evidence="2">
    <location>
        <begin position="217"/>
        <end position="240"/>
    </location>
</feature>
<feature type="transmembrane region" description="Helical" evidence="2">
    <location>
        <begin position="421"/>
        <end position="439"/>
    </location>
</feature>
<feature type="domain" description="DUF2427" evidence="3">
    <location>
        <begin position="8"/>
        <end position="104"/>
    </location>
</feature>
<evidence type="ECO:0000313" key="6">
    <source>
        <dbReference type="Proteomes" id="UP000054302"/>
    </source>
</evidence>
<dbReference type="VEuPathDB" id="FungiDB:PV10_00414"/>
<feature type="region of interest" description="Disordered" evidence="1">
    <location>
        <begin position="111"/>
        <end position="149"/>
    </location>
</feature>
<sequence>MSLPPAKNYFSETTGSTILYIHIGFMTLAWVGALPILASLTIARSNLARYARILLLSLHALGTVFGVAYNSKTPDLYQKSSHHSLAWILSTIALLETISSIVRRFWRNPSSKPTFDARSESDPLVQSSGSFQDSEESLDDNQIHRSGENYLPSLRGHRRMRTNSISANSHSPYDFAFFSSRAAINGRRKWPFPWTKRWPKPKIISPRRFVPSTTFTSTFFVIVMISLAFTAFCTGIVTMAGIFYGNHIFNGLAHFIKGGVFFFFGVVTSLRCAGCFAGLGWAWNLKATTYSPSRKWSRSITMEGLECSLIFIYGITNVFLEHLSGWGKAWTARDLEHVAITLLFIGGGLCGMMVESRASWTLSNKQTPEDFLTLNEKQVLIPGYSTNPVPALIIFLLGTILGGHHQGSTESTMMHKWFGNFLTAASITRSITYVLLYIAPAKSQLPTRPPSEFITSFCLMAGGLTLMASNEDTIDAMIEHDLNAMEVTTVTLGITAVVMAWCLALVAVKEWAQRREDAKTGGRIWSQSEFTAA</sequence>
<evidence type="ECO:0000259" key="4">
    <source>
        <dbReference type="Pfam" id="PF10355"/>
    </source>
</evidence>
<gene>
    <name evidence="5" type="ORF">PV10_00414</name>
</gene>
<dbReference type="OrthoDB" id="4491390at2759"/>
<name>A0A0D1Y7A3_EXOME</name>